<dbReference type="PROSITE" id="PS51257">
    <property type="entry name" value="PROKAR_LIPOPROTEIN"/>
    <property type="match status" value="1"/>
</dbReference>
<sequence length="655" mass="70411">MRLVACSLVTCLAIGCAGGKSFVEKAGPSPAEASGKADMNVALEDPAQSRLAIHQQSRGVPVEFAVKSDSADEQANAEHSEEKESLVTAPSSAKPSASREPEVQAEVKEEEASDETVDVAFLTNENEAGGRNRIAAVGHQLQAEKPAAKSGTLSINGQTYRVELVPEAPQPIDVTPASGTATPAGATLSLIPVPEPVQQNAKVKPAPPAVHPDDILTLNLPTALSMVGGQHPAVGLAQWQVQEAYARLDQANVLWLPSIQPGFSFHKHDGNYQASDGSIVDVNRNSFQYGLGAGATGAGTTPRPGLVAQFHLADALFQPDIARTNAWARGHAANGVMNEQLLNVALAYLELLSAEQDLEIVEETYAHTGELSKLTADFAATGQGLQADADRLQTELRLVENRLATARERADVASARLSQELSIPSEQRIIPLDPTVVPLELVSPAMDKGSLIGTGLANRPELKEAQALVATAWEEYRRQKYSPFVPSVLLGFSTGGFGGGLDNTLANVDDRYDFDAMLTWEVRNLGFGEGAARRRSEAEIQQAKFEKIRVLDQIAREVSESHAQVVHRSNRIEITEGAVKSAQDSYERNLSRIRDAQGLPLEVLQSVRALEDARRAYLNAMIEYNQAQFRLQWALGWPVATVESSVPHCPPPVVE</sequence>
<organism evidence="10 11">
    <name type="scientific">Rubinisphaera brasiliensis (strain ATCC 49424 / DSM 5305 / JCM 21570 / IAM 15109 / NBRC 103401 / IFAM 1448)</name>
    <name type="common">Planctomyces brasiliensis</name>
    <dbReference type="NCBI Taxonomy" id="756272"/>
    <lineage>
        <taxon>Bacteria</taxon>
        <taxon>Pseudomonadati</taxon>
        <taxon>Planctomycetota</taxon>
        <taxon>Planctomycetia</taxon>
        <taxon>Planctomycetales</taxon>
        <taxon>Planctomycetaceae</taxon>
        <taxon>Rubinisphaera</taxon>
    </lineage>
</organism>
<keyword evidence="6" id="KW-0472">Membrane</keyword>
<evidence type="ECO:0000256" key="7">
    <source>
        <dbReference type="ARBA" id="ARBA00023237"/>
    </source>
</evidence>
<evidence type="ECO:0000256" key="5">
    <source>
        <dbReference type="ARBA" id="ARBA00022692"/>
    </source>
</evidence>
<evidence type="ECO:0000256" key="8">
    <source>
        <dbReference type="SAM" id="Coils"/>
    </source>
</evidence>
<dbReference type="GO" id="GO:0009279">
    <property type="term" value="C:cell outer membrane"/>
    <property type="evidence" value="ECO:0007669"/>
    <property type="project" value="UniProtKB-SubCell"/>
</dbReference>
<dbReference type="RefSeq" id="WP_013630208.1">
    <property type="nucleotide sequence ID" value="NC_015174.1"/>
</dbReference>
<comment type="similarity">
    <text evidence="2">Belongs to the outer membrane factor (OMF) (TC 1.B.17) family.</text>
</comment>
<dbReference type="KEGG" id="pbs:Plabr_3914"/>
<keyword evidence="8" id="KW-0175">Coiled coil</keyword>
<keyword evidence="5" id="KW-0812">Transmembrane</keyword>
<dbReference type="GO" id="GO:1990281">
    <property type="term" value="C:efflux pump complex"/>
    <property type="evidence" value="ECO:0007669"/>
    <property type="project" value="TreeGrafter"/>
</dbReference>
<gene>
    <name evidence="10" type="ordered locus">Plabr_3914</name>
</gene>
<evidence type="ECO:0000313" key="10">
    <source>
        <dbReference type="EMBL" id="ADY61491.1"/>
    </source>
</evidence>
<dbReference type="PANTHER" id="PTHR30026:SF20">
    <property type="entry name" value="OUTER MEMBRANE PROTEIN TOLC"/>
    <property type="match status" value="1"/>
</dbReference>
<dbReference type="GO" id="GO:0015288">
    <property type="term" value="F:porin activity"/>
    <property type="evidence" value="ECO:0007669"/>
    <property type="project" value="TreeGrafter"/>
</dbReference>
<evidence type="ECO:0000313" key="11">
    <source>
        <dbReference type="Proteomes" id="UP000006860"/>
    </source>
</evidence>
<dbReference type="SUPFAM" id="SSF56954">
    <property type="entry name" value="Outer membrane efflux proteins (OEP)"/>
    <property type="match status" value="1"/>
</dbReference>
<keyword evidence="4" id="KW-1134">Transmembrane beta strand</keyword>
<dbReference type="Proteomes" id="UP000006860">
    <property type="component" value="Chromosome"/>
</dbReference>
<feature type="compositionally biased region" description="Basic and acidic residues" evidence="9">
    <location>
        <begin position="97"/>
        <end position="107"/>
    </location>
</feature>
<dbReference type="HOGENOM" id="CLU_027645_0_0_0"/>
<name>F0STM2_RUBBR</name>
<dbReference type="GO" id="GO:0015562">
    <property type="term" value="F:efflux transmembrane transporter activity"/>
    <property type="evidence" value="ECO:0007669"/>
    <property type="project" value="InterPro"/>
</dbReference>
<evidence type="ECO:0000256" key="4">
    <source>
        <dbReference type="ARBA" id="ARBA00022452"/>
    </source>
</evidence>
<evidence type="ECO:0000256" key="3">
    <source>
        <dbReference type="ARBA" id="ARBA00022448"/>
    </source>
</evidence>
<dbReference type="EMBL" id="CP002546">
    <property type="protein sequence ID" value="ADY61491.1"/>
    <property type="molecule type" value="Genomic_DNA"/>
</dbReference>
<feature type="region of interest" description="Disordered" evidence="9">
    <location>
        <begin position="68"/>
        <end position="115"/>
    </location>
</feature>
<protein>
    <submittedName>
        <fullName evidence="10">Outer membrane protein</fullName>
    </submittedName>
</protein>
<dbReference type="STRING" id="756272.Plabr_3914"/>
<evidence type="ECO:0000256" key="9">
    <source>
        <dbReference type="SAM" id="MobiDB-lite"/>
    </source>
</evidence>
<evidence type="ECO:0000256" key="2">
    <source>
        <dbReference type="ARBA" id="ARBA00007613"/>
    </source>
</evidence>
<keyword evidence="7" id="KW-0998">Cell outer membrane</keyword>
<accession>F0STM2</accession>
<proteinExistence type="inferred from homology"/>
<reference evidence="11" key="1">
    <citation type="submission" date="2011-02" db="EMBL/GenBank/DDBJ databases">
        <title>The complete genome of Planctomyces brasiliensis DSM 5305.</title>
        <authorList>
            <person name="Lucas S."/>
            <person name="Copeland A."/>
            <person name="Lapidus A."/>
            <person name="Bruce D."/>
            <person name="Goodwin L."/>
            <person name="Pitluck S."/>
            <person name="Kyrpides N."/>
            <person name="Mavromatis K."/>
            <person name="Pagani I."/>
            <person name="Ivanova N."/>
            <person name="Ovchinnikova G."/>
            <person name="Lu M."/>
            <person name="Detter J.C."/>
            <person name="Han C."/>
            <person name="Land M."/>
            <person name="Hauser L."/>
            <person name="Markowitz V."/>
            <person name="Cheng J.-F."/>
            <person name="Hugenholtz P."/>
            <person name="Woyke T."/>
            <person name="Wu D."/>
            <person name="Tindall B."/>
            <person name="Pomrenke H.G."/>
            <person name="Brambilla E."/>
            <person name="Klenk H.-P."/>
            <person name="Eisen J.A."/>
        </authorList>
    </citation>
    <scope>NUCLEOTIDE SEQUENCE [LARGE SCALE GENOMIC DNA]</scope>
    <source>
        <strain evidence="11">ATCC 49424 / DSM 5305 / JCM 21570 / NBRC 103401 / IFAM 1448</strain>
    </source>
</reference>
<dbReference type="InterPro" id="IPR003423">
    <property type="entry name" value="OMP_efflux"/>
</dbReference>
<comment type="subcellular location">
    <subcellularLocation>
        <location evidence="1">Cell outer membrane</location>
    </subcellularLocation>
</comment>
<keyword evidence="3" id="KW-0813">Transport</keyword>
<feature type="coiled-coil region" evidence="8">
    <location>
        <begin position="382"/>
        <end position="416"/>
    </location>
</feature>
<dbReference type="eggNOG" id="COG1538">
    <property type="taxonomic scope" value="Bacteria"/>
</dbReference>
<dbReference type="PANTHER" id="PTHR30026">
    <property type="entry name" value="OUTER MEMBRANE PROTEIN TOLC"/>
    <property type="match status" value="1"/>
</dbReference>
<dbReference type="Gene3D" id="1.20.1600.10">
    <property type="entry name" value="Outer membrane efflux proteins (OEP)"/>
    <property type="match status" value="1"/>
</dbReference>
<evidence type="ECO:0000256" key="1">
    <source>
        <dbReference type="ARBA" id="ARBA00004442"/>
    </source>
</evidence>
<evidence type="ECO:0000256" key="6">
    <source>
        <dbReference type="ARBA" id="ARBA00023136"/>
    </source>
</evidence>
<dbReference type="AlphaFoldDB" id="F0STM2"/>
<feature type="compositionally biased region" description="Basic and acidic residues" evidence="9">
    <location>
        <begin position="76"/>
        <end position="85"/>
    </location>
</feature>
<keyword evidence="11" id="KW-1185">Reference proteome</keyword>
<dbReference type="Pfam" id="PF02321">
    <property type="entry name" value="OEP"/>
    <property type="match status" value="1"/>
</dbReference>
<dbReference type="InterPro" id="IPR051906">
    <property type="entry name" value="TolC-like"/>
</dbReference>